<dbReference type="OrthoDB" id="5378502at2759"/>
<dbReference type="EMBL" id="ML736180">
    <property type="protein sequence ID" value="KAE8380538.1"/>
    <property type="molecule type" value="Genomic_DNA"/>
</dbReference>
<feature type="coiled-coil region" evidence="1">
    <location>
        <begin position="205"/>
        <end position="232"/>
    </location>
</feature>
<keyword evidence="1" id="KW-0175">Coiled coil</keyword>
<evidence type="ECO:0000313" key="3">
    <source>
        <dbReference type="EMBL" id="KAE8380538.1"/>
    </source>
</evidence>
<sequence>MTTMRLRDSIRRPERYESEHFYTSLGQKPLRQHRNITHPPYIDFDPNLPPAAFPTLNFPRPAVPEAEKGGQRKREGDANDGNTPQHSHGQPGHHVETKNSKETGVDLEDIPIDQVKNYIASNGDLNLVYVKNMATITDADPSSASNYLHRETDGIKIHNEDASMIPSPKWSDLCPGMKVEIFDNLLQRHSWIIACHKLGLSREEQEEVEEDIAARDKQMEREELQMKNMRRRQLKALLKIDNSARYLQDSHQFVFRKISREATGHLQKRTRPDYLMCHSKEVMNARRYLYQHGLDPRYAGDWDNSISPAHPSGTGQGQDMSDIGKQVDCAQYVELATDATDDDRMDFAFDPPLIPDKQSFINTIGTAALASPEDMTLCRGNLNTAPRWLNLLYRHSICNYQPAFRENKLVCLKIGRERAAQIHDTQPIACIQPAKLVKRFPPIDAIYYDTPSWTLEITQTNGAGTSSARPPRAQPTVSSKTQPLQRIMGGNWSYSSFKPPATTSSMRFQQNLEEARLETQGPRSPGTQHLTSGRSHEFHLTSRQSTTTAAQRFMSPSSSGEIHSASLTCQGKDPRRTIASTETSLQNSLEWRPVPGTIDSPTMVADSYQSGNLGTPPSVAHAMQVDEEQERMRYEDEHCATDDEVVLLPAGNPH</sequence>
<feature type="compositionally biased region" description="Polar residues" evidence="2">
    <location>
        <begin position="521"/>
        <end position="533"/>
    </location>
</feature>
<protein>
    <submittedName>
        <fullName evidence="3">Uncharacterized protein</fullName>
    </submittedName>
</protein>
<name>A0A5N7BFQ2_9EURO</name>
<proteinExistence type="predicted"/>
<keyword evidence="4" id="KW-1185">Reference proteome</keyword>
<feature type="region of interest" description="Disordered" evidence="2">
    <location>
        <begin position="52"/>
        <end position="106"/>
    </location>
</feature>
<feature type="region of interest" description="Disordered" evidence="2">
    <location>
        <begin position="461"/>
        <end position="483"/>
    </location>
</feature>
<evidence type="ECO:0000313" key="4">
    <source>
        <dbReference type="Proteomes" id="UP000326198"/>
    </source>
</evidence>
<dbReference type="AlphaFoldDB" id="A0A5N7BFQ2"/>
<feature type="region of interest" description="Disordered" evidence="2">
    <location>
        <begin position="516"/>
        <end position="547"/>
    </location>
</feature>
<accession>A0A5N7BFQ2</accession>
<feature type="compositionally biased region" description="Basic and acidic residues" evidence="2">
    <location>
        <begin position="65"/>
        <end position="77"/>
    </location>
</feature>
<evidence type="ECO:0000256" key="2">
    <source>
        <dbReference type="SAM" id="MobiDB-lite"/>
    </source>
</evidence>
<reference evidence="3 4" key="1">
    <citation type="submission" date="2019-04" db="EMBL/GenBank/DDBJ databases">
        <title>Friends and foes A comparative genomics studyof 23 Aspergillus species from section Flavi.</title>
        <authorList>
            <consortium name="DOE Joint Genome Institute"/>
            <person name="Kjaerbolling I."/>
            <person name="Vesth T."/>
            <person name="Frisvad J.C."/>
            <person name="Nybo J.L."/>
            <person name="Theobald S."/>
            <person name="Kildgaard S."/>
            <person name="Isbrandt T."/>
            <person name="Kuo A."/>
            <person name="Sato A."/>
            <person name="Lyhne E.K."/>
            <person name="Kogle M.E."/>
            <person name="Wiebenga A."/>
            <person name="Kun R.S."/>
            <person name="Lubbers R.J."/>
            <person name="Makela M.R."/>
            <person name="Barry K."/>
            <person name="Chovatia M."/>
            <person name="Clum A."/>
            <person name="Daum C."/>
            <person name="Haridas S."/>
            <person name="He G."/>
            <person name="LaButti K."/>
            <person name="Lipzen A."/>
            <person name="Mondo S."/>
            <person name="Riley R."/>
            <person name="Salamov A."/>
            <person name="Simmons B.A."/>
            <person name="Magnuson J.K."/>
            <person name="Henrissat B."/>
            <person name="Mortensen U.H."/>
            <person name="Larsen T.O."/>
            <person name="Devries R.P."/>
            <person name="Grigoriev I.V."/>
            <person name="Machida M."/>
            <person name="Baker S.E."/>
            <person name="Andersen M.R."/>
        </authorList>
    </citation>
    <scope>NUCLEOTIDE SEQUENCE [LARGE SCALE GENOMIC DNA]</scope>
    <source>
        <strain evidence="3 4">IBT 29228</strain>
    </source>
</reference>
<feature type="compositionally biased region" description="Basic and acidic residues" evidence="2">
    <location>
        <begin position="93"/>
        <end position="104"/>
    </location>
</feature>
<organism evidence="3 4">
    <name type="scientific">Aspergillus bertholletiae</name>
    <dbReference type="NCBI Taxonomy" id="1226010"/>
    <lineage>
        <taxon>Eukaryota</taxon>
        <taxon>Fungi</taxon>
        <taxon>Dikarya</taxon>
        <taxon>Ascomycota</taxon>
        <taxon>Pezizomycotina</taxon>
        <taxon>Eurotiomycetes</taxon>
        <taxon>Eurotiomycetidae</taxon>
        <taxon>Eurotiales</taxon>
        <taxon>Aspergillaceae</taxon>
        <taxon>Aspergillus</taxon>
        <taxon>Aspergillus subgen. Circumdati</taxon>
    </lineage>
</organism>
<evidence type="ECO:0000256" key="1">
    <source>
        <dbReference type="SAM" id="Coils"/>
    </source>
</evidence>
<gene>
    <name evidence="3" type="ORF">BDV26DRAFT_131096</name>
</gene>
<dbReference type="Proteomes" id="UP000326198">
    <property type="component" value="Unassembled WGS sequence"/>
</dbReference>